<name>A0ABY4MFA6_9ACTN</name>
<accession>A0ABY4MFA6</accession>
<reference evidence="2" key="1">
    <citation type="submission" date="2021-10" db="EMBL/GenBank/DDBJ databases">
        <title>Streptomyces nigrumlapis sp.nov.,an antimicrobial producing actinobacterium isolated from Black Gobi rocks.</title>
        <authorList>
            <person name="Wen Y."/>
            <person name="Zhang W."/>
            <person name="Liu X.G."/>
        </authorList>
    </citation>
    <scope>NUCLEOTIDE SEQUENCE</scope>
    <source>
        <strain evidence="2">ST13-2-2</strain>
    </source>
</reference>
<protein>
    <submittedName>
        <fullName evidence="2">Uncharacterized protein</fullName>
    </submittedName>
</protein>
<gene>
    <name evidence="2" type="ORF">K9S39_33675</name>
</gene>
<feature type="region of interest" description="Disordered" evidence="1">
    <location>
        <begin position="96"/>
        <end position="124"/>
    </location>
</feature>
<evidence type="ECO:0000313" key="2">
    <source>
        <dbReference type="EMBL" id="UQA96168.1"/>
    </source>
</evidence>
<keyword evidence="3" id="KW-1185">Reference proteome</keyword>
<dbReference type="Gene3D" id="3.40.190.10">
    <property type="entry name" value="Periplasmic binding protein-like II"/>
    <property type="match status" value="1"/>
</dbReference>
<dbReference type="EMBL" id="CP086322">
    <property type="protein sequence ID" value="UQA96168.1"/>
    <property type="molecule type" value="Genomic_DNA"/>
</dbReference>
<evidence type="ECO:0000313" key="3">
    <source>
        <dbReference type="Proteomes" id="UP000830115"/>
    </source>
</evidence>
<proteinExistence type="predicted"/>
<dbReference type="Proteomes" id="UP000830115">
    <property type="component" value="Chromosome"/>
</dbReference>
<organism evidence="2 3">
    <name type="scientific">Streptomyces halobius</name>
    <dbReference type="NCBI Taxonomy" id="2879846"/>
    <lineage>
        <taxon>Bacteria</taxon>
        <taxon>Bacillati</taxon>
        <taxon>Actinomycetota</taxon>
        <taxon>Actinomycetes</taxon>
        <taxon>Kitasatosporales</taxon>
        <taxon>Streptomycetaceae</taxon>
        <taxon>Streptomyces</taxon>
    </lineage>
</organism>
<dbReference type="RefSeq" id="WP_248867071.1">
    <property type="nucleotide sequence ID" value="NZ_CP086322.1"/>
</dbReference>
<evidence type="ECO:0000256" key="1">
    <source>
        <dbReference type="SAM" id="MobiDB-lite"/>
    </source>
</evidence>
<dbReference type="SUPFAM" id="SSF53850">
    <property type="entry name" value="Periplasmic binding protein-like II"/>
    <property type="match status" value="1"/>
</dbReference>
<sequence>MVAQLRPYEGLTVNTLESAWANGGDREATSFTKGEQVGTLQQGVADIKDRLDSITPHEATTMDETESRRWCAEGRAVFMRNWPVEYASVAEKLKPGVPRPTVRHRPTPGRCTPRCAAQPRPRSAHYQTFSKVAQIRVPEYLNSRGGTAIADPWRKEANEALSGRG</sequence>